<comment type="subunit">
    <text evidence="14">Heterodimer of an alpha and a beta subunit.</text>
</comment>
<name>A0A1B6HD43_9HEMI</name>
<evidence type="ECO:0000256" key="10">
    <source>
        <dbReference type="ARBA" id="ARBA00023098"/>
    </source>
</evidence>
<dbReference type="GO" id="GO:0005965">
    <property type="term" value="C:protein farnesyltransferase complex"/>
    <property type="evidence" value="ECO:0007669"/>
    <property type="project" value="UniProtKB-UniRule"/>
</dbReference>
<evidence type="ECO:0000256" key="13">
    <source>
        <dbReference type="ARBA" id="ARBA00064192"/>
    </source>
</evidence>
<evidence type="ECO:0000256" key="7">
    <source>
        <dbReference type="ARBA" id="ARBA00022723"/>
    </source>
</evidence>
<dbReference type="EC" id="2.5.1.58" evidence="2 14"/>
<proteinExistence type="inferred from homology"/>
<gene>
    <name evidence="16" type="ORF">g.6957</name>
</gene>
<dbReference type="CDD" id="cd02893">
    <property type="entry name" value="FTase"/>
    <property type="match status" value="1"/>
</dbReference>
<dbReference type="Pfam" id="PF00432">
    <property type="entry name" value="Prenyltrans"/>
    <property type="match status" value="1"/>
</dbReference>
<dbReference type="GO" id="GO:0097354">
    <property type="term" value="P:prenylation"/>
    <property type="evidence" value="ECO:0007669"/>
    <property type="project" value="UniProtKB-UniRule"/>
</dbReference>
<feature type="domain" description="Prenyltransferase alpha-alpha toroid" evidence="15">
    <location>
        <begin position="71"/>
        <end position="398"/>
    </location>
</feature>
<keyword evidence="6 14" id="KW-0808">Transferase</keyword>
<organism evidence="16">
    <name type="scientific">Homalodisca liturata</name>
    <dbReference type="NCBI Taxonomy" id="320908"/>
    <lineage>
        <taxon>Eukaryota</taxon>
        <taxon>Metazoa</taxon>
        <taxon>Ecdysozoa</taxon>
        <taxon>Arthropoda</taxon>
        <taxon>Hexapoda</taxon>
        <taxon>Insecta</taxon>
        <taxon>Pterygota</taxon>
        <taxon>Neoptera</taxon>
        <taxon>Paraneoptera</taxon>
        <taxon>Hemiptera</taxon>
        <taxon>Auchenorrhyncha</taxon>
        <taxon>Membracoidea</taxon>
        <taxon>Cicadellidae</taxon>
        <taxon>Cicadellinae</taxon>
        <taxon>Proconiini</taxon>
        <taxon>Homalodisca</taxon>
    </lineage>
</organism>
<dbReference type="Gene3D" id="1.50.10.20">
    <property type="match status" value="1"/>
</dbReference>
<dbReference type="SUPFAM" id="SSF48239">
    <property type="entry name" value="Terpenoid cyclases/Protein prenyltransferases"/>
    <property type="match status" value="1"/>
</dbReference>
<dbReference type="PANTHER" id="PTHR11774:SF6">
    <property type="entry name" value="PROTEIN FARNESYLTRANSFERASE SUBUNIT BETA"/>
    <property type="match status" value="1"/>
</dbReference>
<comment type="similarity">
    <text evidence="1 14">Belongs to the protein prenyltransferase subunit beta family.</text>
</comment>
<keyword evidence="8" id="KW-0677">Repeat</keyword>
<keyword evidence="5 14" id="KW-0637">Prenyltransferase</keyword>
<evidence type="ECO:0000256" key="8">
    <source>
        <dbReference type="ARBA" id="ARBA00022737"/>
    </source>
</evidence>
<keyword evidence="4" id="KW-0597">Phosphoprotein</keyword>
<dbReference type="InterPro" id="IPR045089">
    <property type="entry name" value="PGGT1B-like"/>
</dbReference>
<reference evidence="16" key="1">
    <citation type="submission" date="2015-11" db="EMBL/GenBank/DDBJ databases">
        <title>De novo transcriptome assembly of four potential Pierce s Disease insect vectors from Arizona vineyards.</title>
        <authorList>
            <person name="Tassone E.E."/>
        </authorList>
    </citation>
    <scope>NUCLEOTIDE SEQUENCE</scope>
</reference>
<accession>A0A1B6HD43</accession>
<keyword evidence="9 14" id="KW-0862">Zinc</keyword>
<evidence type="ECO:0000256" key="9">
    <source>
        <dbReference type="ARBA" id="ARBA00022833"/>
    </source>
</evidence>
<dbReference type="InterPro" id="IPR001330">
    <property type="entry name" value="Prenyltrans"/>
</dbReference>
<evidence type="ECO:0000313" key="16">
    <source>
        <dbReference type="EMBL" id="JAS72603.1"/>
    </source>
</evidence>
<dbReference type="AlphaFoldDB" id="A0A1B6HD43"/>
<protein>
    <recommendedName>
        <fullName evidence="3 14">Protein farnesyltransferase subunit beta</fullName>
        <shortName evidence="14">FTase-beta</shortName>
        <ecNumber evidence="2 14">2.5.1.58</ecNumber>
    </recommendedName>
</protein>
<evidence type="ECO:0000256" key="14">
    <source>
        <dbReference type="RuleBase" id="RU365056"/>
    </source>
</evidence>
<evidence type="ECO:0000256" key="5">
    <source>
        <dbReference type="ARBA" id="ARBA00022602"/>
    </source>
</evidence>
<comment type="function">
    <text evidence="12">Essential subunit of the farnesyltransferase complex. Catalyzes the transfer of a farnesyl moiety from farnesyl diphosphate to a cysteine at the fourth position from the C-terminus of several proteins having the C-terminal sequence Cys-aliphatic-aliphatic-X.</text>
</comment>
<dbReference type="InterPro" id="IPR008930">
    <property type="entry name" value="Terpenoid_cyclase/PrenylTrfase"/>
</dbReference>
<dbReference type="GO" id="GO:0006629">
    <property type="term" value="P:lipid metabolic process"/>
    <property type="evidence" value="ECO:0007669"/>
    <property type="project" value="UniProtKB-KW"/>
</dbReference>
<dbReference type="GO" id="GO:0008270">
    <property type="term" value="F:zinc ion binding"/>
    <property type="evidence" value="ECO:0007669"/>
    <property type="project" value="UniProtKB-UniRule"/>
</dbReference>
<evidence type="ECO:0000256" key="6">
    <source>
        <dbReference type="ARBA" id="ARBA00022679"/>
    </source>
</evidence>
<comment type="function">
    <text evidence="14">Catalyzes the transfer of a farnesyl moiety from farnesyl diphosphate to a cysteine at the fourth position from the C-terminus of several proteins. The beta subunit is responsible for peptide-binding.</text>
</comment>
<dbReference type="EMBL" id="GECU01035103">
    <property type="protein sequence ID" value="JAS72603.1"/>
    <property type="molecule type" value="Transcribed_RNA"/>
</dbReference>
<evidence type="ECO:0000259" key="15">
    <source>
        <dbReference type="Pfam" id="PF00432"/>
    </source>
</evidence>
<sequence length="417" mass="46725">MAQSLGTFGKSDKTHSWLNDLFKLENVPDKFDDEGVDTITSEEQIKVEKSVESLFSLFYKKAEIDPEEPLLRKETHVSYLRKNLTHLPSFYQCLDASRPWLCYWIVHALVLLKSSLSKDESVHVAQFLGRCQNEDGGFGGGPGQLSHLAPTYAAINALCSLAIPESYSVINREKLKRFLWSVRQDDGSFCMHVGGEVDIRGLYCALSVARLTNVYTEDLFSGSAEWIVTCQTYEGGFSGTPGMEAHGGYAFCAIAALSLLCKEHLCDIKSLLRWTVNRQMQFEGGFQGRTNKLVDGCYSFWQGGAFPIIQRIICMQGDERIQTERWLFHTTALQQYILVCCQDNNGGLIDKPTKPRDIYHSCYTLSGLSVAQHQPVGKPNVLGSVDNLLEPVHPLYNIGLSKIKPTTDFFMQLPIPP</sequence>
<keyword evidence="10" id="KW-0443">Lipid metabolism</keyword>
<keyword evidence="7 14" id="KW-0479">Metal-binding</keyword>
<dbReference type="PANTHER" id="PTHR11774">
    <property type="entry name" value="GERANYLGERANYL TRANSFERASE TYPE BETA SUBUNIT"/>
    <property type="match status" value="1"/>
</dbReference>
<comment type="catalytic activity">
    <reaction evidence="11">
        <text>L-cysteinyl-[protein] + (2E,6E)-farnesyl diphosphate = S-(2E,6E)-farnesyl-L-cysteinyl-[protein] + diphosphate</text>
        <dbReference type="Rhea" id="RHEA:13345"/>
        <dbReference type="Rhea" id="RHEA-COMP:10131"/>
        <dbReference type="Rhea" id="RHEA-COMP:11535"/>
        <dbReference type="ChEBI" id="CHEBI:29950"/>
        <dbReference type="ChEBI" id="CHEBI:33019"/>
        <dbReference type="ChEBI" id="CHEBI:86019"/>
        <dbReference type="ChEBI" id="CHEBI:175763"/>
        <dbReference type="EC" id="2.5.1.58"/>
    </reaction>
</comment>
<dbReference type="FunFam" id="1.50.10.20:FF:000007">
    <property type="entry name" value="Protein farnesyltransferase subunit beta"/>
    <property type="match status" value="1"/>
</dbReference>
<evidence type="ECO:0000256" key="4">
    <source>
        <dbReference type="ARBA" id="ARBA00022553"/>
    </source>
</evidence>
<comment type="subunit">
    <text evidence="13">Heterodimer of FNTA and FNTB.</text>
</comment>
<evidence type="ECO:0000256" key="12">
    <source>
        <dbReference type="ARBA" id="ARBA00055850"/>
    </source>
</evidence>
<dbReference type="InterPro" id="IPR026872">
    <property type="entry name" value="FTB"/>
</dbReference>
<comment type="cofactor">
    <cofactor evidence="14">
        <name>Zn(2+)</name>
        <dbReference type="ChEBI" id="CHEBI:29105"/>
    </cofactor>
    <text evidence="14">Binds 1 zinc ion per subunit.</text>
</comment>
<evidence type="ECO:0000256" key="1">
    <source>
        <dbReference type="ARBA" id="ARBA00010497"/>
    </source>
</evidence>
<dbReference type="GO" id="GO:0004660">
    <property type="term" value="F:protein farnesyltransferase activity"/>
    <property type="evidence" value="ECO:0007669"/>
    <property type="project" value="UniProtKB-UniRule"/>
</dbReference>
<evidence type="ECO:0000256" key="11">
    <source>
        <dbReference type="ARBA" id="ARBA00050225"/>
    </source>
</evidence>
<evidence type="ECO:0000256" key="2">
    <source>
        <dbReference type="ARBA" id="ARBA00012702"/>
    </source>
</evidence>
<evidence type="ECO:0000256" key="3">
    <source>
        <dbReference type="ARBA" id="ARBA00015798"/>
    </source>
</evidence>